<dbReference type="KEGG" id="pmet:G4Y79_11080"/>
<dbReference type="Gene3D" id="2.120.10.30">
    <property type="entry name" value="TolB, C-terminal domain"/>
    <property type="match status" value="1"/>
</dbReference>
<dbReference type="InterPro" id="IPR011042">
    <property type="entry name" value="6-blade_b-propeller_TolB-like"/>
</dbReference>
<feature type="domain" description="Hydrazine synthase alpha subunit middle" evidence="1">
    <location>
        <begin position="464"/>
        <end position="520"/>
    </location>
</feature>
<keyword evidence="3" id="KW-1185">Reference proteome</keyword>
<dbReference type="SUPFAM" id="SSF69304">
    <property type="entry name" value="Tricorn protease N-terminal domain"/>
    <property type="match status" value="1"/>
</dbReference>
<evidence type="ECO:0000313" key="3">
    <source>
        <dbReference type="Proteomes" id="UP000594468"/>
    </source>
</evidence>
<protein>
    <recommendedName>
        <fullName evidence="1">Hydrazine synthase alpha subunit middle domain-containing protein</fullName>
    </recommendedName>
</protein>
<gene>
    <name evidence="2" type="ORF">G4Y79_11080</name>
</gene>
<dbReference type="AlphaFoldDB" id="A0A7S8IH27"/>
<dbReference type="InterPro" id="IPR040698">
    <property type="entry name" value="HZS_alpha_mid"/>
</dbReference>
<evidence type="ECO:0000313" key="2">
    <source>
        <dbReference type="EMBL" id="QPC84883.1"/>
    </source>
</evidence>
<proteinExistence type="predicted"/>
<sequence>MRDLRILGLSVVMLFLLSYTVYSSSREDLSGKALPPIIFVKQVPVDHTGGTIADIFTNIQGANPAADQPIGGGLFRLDPDGTLTDLTPYDHVAVRDPEISYDGTHVMFAMKRGARAKWKIYEMTVDGQDLRVLRANDDANYWDPAYLPDGGILFLSDRLELIARANDNIPENKLPEGQLFVMDADGNNIQTINANPHGTFNPQLSQSGQIVFTQWDLVDLRENASLPPDGMSYSRFLIWEAYIDGSREGHPIFGAHLVQDFAGGFTEMRELPDGDMIATFTKPEFSYGAGSIVRFTPRGMQDEQSYTWLTPEEHYTREVSNTAGRYRSPYASLDGRIIASYAPGMVWDNGSGDVPDFDLVLLDETGEHTVLYSDPDFWDWQAVFVEPKEAPQIAEPLTIEGYERYGIINTYDVTVRNRNVDQVVNGDAQPDTGLDEAVAVRVFELGRPIAPYAGGSGDQELQFRYVGEAPVWEDGSFAAVVSARTLILWELIDEEGNVLVRERALSELAPGEVRSCGGCHTPDNFEGRVSNMALQNPTNLTMLDVDRDDDGIVDLIADYLGGSEQIVTGKP</sequence>
<evidence type="ECO:0000259" key="1">
    <source>
        <dbReference type="Pfam" id="PF18582"/>
    </source>
</evidence>
<accession>A0A7S8IH27</accession>
<dbReference type="Proteomes" id="UP000594468">
    <property type="component" value="Chromosome"/>
</dbReference>
<organism evidence="2 3">
    <name type="scientific">Phototrophicus methaneseepsis</name>
    <dbReference type="NCBI Taxonomy" id="2710758"/>
    <lineage>
        <taxon>Bacteria</taxon>
        <taxon>Bacillati</taxon>
        <taxon>Chloroflexota</taxon>
        <taxon>Candidatus Thermofontia</taxon>
        <taxon>Phototrophicales</taxon>
        <taxon>Phototrophicaceae</taxon>
        <taxon>Phototrophicus</taxon>
    </lineage>
</organism>
<reference evidence="2 3" key="1">
    <citation type="submission" date="2020-02" db="EMBL/GenBank/DDBJ databases">
        <authorList>
            <person name="Zheng R.K."/>
            <person name="Sun C.M."/>
        </authorList>
    </citation>
    <scope>NUCLEOTIDE SEQUENCE [LARGE SCALE GENOMIC DNA]</scope>
    <source>
        <strain evidence="3">rifampicinis</strain>
    </source>
</reference>
<dbReference type="RefSeq" id="WP_195172946.1">
    <property type="nucleotide sequence ID" value="NZ_CP062983.1"/>
</dbReference>
<dbReference type="EMBL" id="CP062983">
    <property type="protein sequence ID" value="QPC84883.1"/>
    <property type="molecule type" value="Genomic_DNA"/>
</dbReference>
<dbReference type="Pfam" id="PF18582">
    <property type="entry name" value="HZS_alpha"/>
    <property type="match status" value="1"/>
</dbReference>
<name>A0A7S8IH27_9CHLR</name>